<dbReference type="EMBL" id="CP013236">
    <property type="protein sequence ID" value="AMP17376.1"/>
    <property type="molecule type" value="Genomic_DNA"/>
</dbReference>
<name>A0ABM5ZDW9_9BURK</name>
<dbReference type="RefSeq" id="WP_231880005.1">
    <property type="nucleotide sequence ID" value="NZ_CP013236.1"/>
</dbReference>
<evidence type="ECO:0000256" key="1">
    <source>
        <dbReference type="SAM" id="SignalP"/>
    </source>
</evidence>
<protein>
    <submittedName>
        <fullName evidence="2">Uncharacterized protein</fullName>
    </submittedName>
</protein>
<accession>A0ABM5ZDW9</accession>
<reference evidence="2 3" key="1">
    <citation type="submission" date="2015-11" db="EMBL/GenBank/DDBJ databases">
        <title>Exploring the genomic traits of fungus-feeding bacterial genus Collimonas.</title>
        <authorList>
            <person name="Song C."/>
            <person name="Schmidt R."/>
            <person name="de Jager V."/>
            <person name="Krzyzanowska D."/>
            <person name="Jongedijk E."/>
            <person name="Cankar K."/>
            <person name="Beekwilder J."/>
            <person name="van Veen A."/>
            <person name="de Boer W."/>
            <person name="van Veen J.A."/>
            <person name="Garbeva P."/>
        </authorList>
    </citation>
    <scope>NUCLEOTIDE SEQUENCE [LARGE SCALE GENOMIC DNA]</scope>
    <source>
        <strain evidence="2 3">Ter291</strain>
    </source>
</reference>
<feature type="signal peptide" evidence="1">
    <location>
        <begin position="1"/>
        <end position="22"/>
    </location>
</feature>
<organism evidence="2 3">
    <name type="scientific">Collimonas pratensis</name>
    <dbReference type="NCBI Taxonomy" id="279113"/>
    <lineage>
        <taxon>Bacteria</taxon>
        <taxon>Pseudomonadati</taxon>
        <taxon>Pseudomonadota</taxon>
        <taxon>Betaproteobacteria</taxon>
        <taxon>Burkholderiales</taxon>
        <taxon>Oxalobacteraceae</taxon>
        <taxon>Collimonas</taxon>
    </lineage>
</organism>
<dbReference type="Proteomes" id="UP000074914">
    <property type="component" value="Chromosome"/>
</dbReference>
<gene>
    <name evidence="2" type="ORF">CPter291_5163</name>
</gene>
<keyword evidence="3" id="KW-1185">Reference proteome</keyword>
<feature type="chain" id="PRO_5045313896" evidence="1">
    <location>
        <begin position="23"/>
        <end position="156"/>
    </location>
</feature>
<sequence length="156" mass="17354">MENMKNPIIFILLMAASSIAFAFQGTMQFINTKSGVEQTIQLSKWSVDSRGVPSFDYAYSQKTASCKYEMSGRAIAGFEEDGKKVDLEIYNPQDAQGNEMEQILAFHDDSVTLTLPVKEKNQGKLVTFEAALAADARRKSCVKNAENLTVVFKKTH</sequence>
<keyword evidence="1" id="KW-0732">Signal</keyword>
<proteinExistence type="predicted"/>
<evidence type="ECO:0000313" key="3">
    <source>
        <dbReference type="Proteomes" id="UP000074914"/>
    </source>
</evidence>
<evidence type="ECO:0000313" key="2">
    <source>
        <dbReference type="EMBL" id="AMP17376.1"/>
    </source>
</evidence>